<feature type="region of interest" description="Disordered" evidence="1">
    <location>
        <begin position="1"/>
        <end position="53"/>
    </location>
</feature>
<dbReference type="Proteomes" id="UP000729402">
    <property type="component" value="Unassembled WGS sequence"/>
</dbReference>
<keyword evidence="3" id="KW-1185">Reference proteome</keyword>
<dbReference type="EMBL" id="JAAALK010000287">
    <property type="protein sequence ID" value="KAG8058704.1"/>
    <property type="molecule type" value="Genomic_DNA"/>
</dbReference>
<protein>
    <submittedName>
        <fullName evidence="2">Uncharacterized protein</fullName>
    </submittedName>
</protein>
<reference evidence="2" key="2">
    <citation type="submission" date="2021-02" db="EMBL/GenBank/DDBJ databases">
        <authorList>
            <person name="Kimball J.A."/>
            <person name="Haas M.W."/>
            <person name="Macchietto M."/>
            <person name="Kono T."/>
            <person name="Duquette J."/>
            <person name="Shao M."/>
        </authorList>
    </citation>
    <scope>NUCLEOTIDE SEQUENCE</scope>
    <source>
        <tissue evidence="2">Fresh leaf tissue</tissue>
    </source>
</reference>
<evidence type="ECO:0000256" key="1">
    <source>
        <dbReference type="SAM" id="MobiDB-lite"/>
    </source>
</evidence>
<feature type="compositionally biased region" description="Pro residues" evidence="1">
    <location>
        <begin position="1"/>
        <end position="14"/>
    </location>
</feature>
<proteinExistence type="predicted"/>
<dbReference type="AlphaFoldDB" id="A0A8J5SNX3"/>
<evidence type="ECO:0000313" key="3">
    <source>
        <dbReference type="Proteomes" id="UP000729402"/>
    </source>
</evidence>
<reference evidence="2" key="1">
    <citation type="journal article" date="2021" name="bioRxiv">
        <title>Whole Genome Assembly and Annotation of Northern Wild Rice, Zizania palustris L., Supports a Whole Genome Duplication in the Zizania Genus.</title>
        <authorList>
            <person name="Haas M."/>
            <person name="Kono T."/>
            <person name="Macchietto M."/>
            <person name="Millas R."/>
            <person name="McGilp L."/>
            <person name="Shao M."/>
            <person name="Duquette J."/>
            <person name="Hirsch C.N."/>
            <person name="Kimball J."/>
        </authorList>
    </citation>
    <scope>NUCLEOTIDE SEQUENCE</scope>
    <source>
        <tissue evidence="2">Fresh leaf tissue</tissue>
    </source>
</reference>
<evidence type="ECO:0000313" key="2">
    <source>
        <dbReference type="EMBL" id="KAG8058704.1"/>
    </source>
</evidence>
<name>A0A8J5SNX3_ZIZPA</name>
<feature type="compositionally biased region" description="Low complexity" evidence="1">
    <location>
        <begin position="15"/>
        <end position="24"/>
    </location>
</feature>
<accession>A0A8J5SNX3</accession>
<organism evidence="2 3">
    <name type="scientific">Zizania palustris</name>
    <name type="common">Northern wild rice</name>
    <dbReference type="NCBI Taxonomy" id="103762"/>
    <lineage>
        <taxon>Eukaryota</taxon>
        <taxon>Viridiplantae</taxon>
        <taxon>Streptophyta</taxon>
        <taxon>Embryophyta</taxon>
        <taxon>Tracheophyta</taxon>
        <taxon>Spermatophyta</taxon>
        <taxon>Magnoliopsida</taxon>
        <taxon>Liliopsida</taxon>
        <taxon>Poales</taxon>
        <taxon>Poaceae</taxon>
        <taxon>BOP clade</taxon>
        <taxon>Oryzoideae</taxon>
        <taxon>Oryzeae</taxon>
        <taxon>Zizaniinae</taxon>
        <taxon>Zizania</taxon>
    </lineage>
</organism>
<gene>
    <name evidence="2" type="ORF">GUJ93_ZPchr0002g26618</name>
</gene>
<sequence>MTTSPNPLPYPRRPPAAAAAAAAAGLLSFQNPREGTPRRSSREPASFVLPPGSISSRFQDYRITKETWQRGP</sequence>
<comment type="caution">
    <text evidence="2">The sequence shown here is derived from an EMBL/GenBank/DDBJ whole genome shotgun (WGS) entry which is preliminary data.</text>
</comment>